<dbReference type="EMBL" id="CP031093">
    <property type="protein sequence ID" value="QCF25160.1"/>
    <property type="molecule type" value="Genomic_DNA"/>
</dbReference>
<accession>A0A4V1D8H0</accession>
<organism evidence="5 6">
    <name type="scientific">Hydrocarboniclastica marina</name>
    <dbReference type="NCBI Taxonomy" id="2259620"/>
    <lineage>
        <taxon>Bacteria</taxon>
        <taxon>Pseudomonadati</taxon>
        <taxon>Pseudomonadota</taxon>
        <taxon>Gammaproteobacteria</taxon>
        <taxon>Alteromonadales</taxon>
        <taxon>Alteromonadaceae</taxon>
        <taxon>Hydrocarboniclastica</taxon>
    </lineage>
</organism>
<dbReference type="InterPro" id="IPR018060">
    <property type="entry name" value="HTH_AraC"/>
</dbReference>
<evidence type="ECO:0000313" key="6">
    <source>
        <dbReference type="Proteomes" id="UP000298049"/>
    </source>
</evidence>
<dbReference type="PANTHER" id="PTHR47894">
    <property type="entry name" value="HTH-TYPE TRANSCRIPTIONAL REGULATOR GADX"/>
    <property type="match status" value="1"/>
</dbReference>
<keyword evidence="2" id="KW-0238">DNA-binding</keyword>
<sequence length="326" mass="36354">MKGHYIAALIDSLCEVGADRETLLEQSGLKEADLNDKTLIDPARLYAITKLAADQTSDPAVGLSTGQRLNINSHGALGYAAMASENLEHALQLLLKYYRVQAPQARFSWHHRNEHHHLICDPSFVLPEMPWLTAELLVASIYTSVEFLLSGRSRGLEVWFRHEQPAHVGKYQGVFSAPVSFGQSFNGLVIPDRLASLPLLSADTLASSIFEKRCAAIQQETRQQDLAARIRGLQSQGRFLSQAEVARRLSMSVSTLHRRMDEEGIDYKQLVAEIKKEFALEHLRDGVLSVEEIAQILGFSDASNFRRAFVAWTGMTPSEAREEAKL</sequence>
<dbReference type="SMART" id="SM00342">
    <property type="entry name" value="HTH_ARAC"/>
    <property type="match status" value="1"/>
</dbReference>
<dbReference type="InterPro" id="IPR032687">
    <property type="entry name" value="AraC-type_N"/>
</dbReference>
<dbReference type="PROSITE" id="PS01124">
    <property type="entry name" value="HTH_ARAC_FAMILY_2"/>
    <property type="match status" value="1"/>
</dbReference>
<keyword evidence="6" id="KW-1185">Reference proteome</keyword>
<name>A0A4V1D8H0_9ALTE</name>
<evidence type="ECO:0000256" key="3">
    <source>
        <dbReference type="ARBA" id="ARBA00023163"/>
    </source>
</evidence>
<evidence type="ECO:0000313" key="5">
    <source>
        <dbReference type="EMBL" id="QCF25160.1"/>
    </source>
</evidence>
<dbReference type="AlphaFoldDB" id="A0A4V1D8H0"/>
<dbReference type="GO" id="GO:0005829">
    <property type="term" value="C:cytosol"/>
    <property type="evidence" value="ECO:0007669"/>
    <property type="project" value="TreeGrafter"/>
</dbReference>
<reference evidence="5 6" key="1">
    <citation type="submission" date="2018-07" db="EMBL/GenBank/DDBJ databases">
        <title>Marsedoiliclastica nanhaica gen. nov. sp. nov., a novel marine hydrocarbonoclastic bacterium isolated from an in-situ enriched hydrocarbon-degrading consortium in deep-sea sediment.</title>
        <authorList>
            <person name="Dong C."/>
            <person name="Ma T."/>
            <person name="Liu R."/>
            <person name="Shao Z."/>
        </authorList>
    </citation>
    <scope>NUCLEOTIDE SEQUENCE [LARGE SCALE GENOMIC DNA]</scope>
    <source>
        <strain evidence="6">soil36-7</strain>
    </source>
</reference>
<dbReference type="Pfam" id="PF12833">
    <property type="entry name" value="HTH_18"/>
    <property type="match status" value="1"/>
</dbReference>
<dbReference type="SUPFAM" id="SSF46689">
    <property type="entry name" value="Homeodomain-like"/>
    <property type="match status" value="1"/>
</dbReference>
<dbReference type="PANTHER" id="PTHR47894:SF1">
    <property type="entry name" value="HTH-TYPE TRANSCRIPTIONAL REGULATOR VQSM"/>
    <property type="match status" value="1"/>
</dbReference>
<dbReference type="Gene3D" id="1.10.10.60">
    <property type="entry name" value="Homeodomain-like"/>
    <property type="match status" value="1"/>
</dbReference>
<gene>
    <name evidence="5" type="ORF">soil367_04010</name>
</gene>
<evidence type="ECO:0000259" key="4">
    <source>
        <dbReference type="PROSITE" id="PS01124"/>
    </source>
</evidence>
<keyword evidence="3" id="KW-0804">Transcription</keyword>
<dbReference type="RefSeq" id="WP_136547118.1">
    <property type="nucleotide sequence ID" value="NZ_CP031093.1"/>
</dbReference>
<dbReference type="GO" id="GO:0000976">
    <property type="term" value="F:transcription cis-regulatory region binding"/>
    <property type="evidence" value="ECO:0007669"/>
    <property type="project" value="TreeGrafter"/>
</dbReference>
<dbReference type="OrthoDB" id="6816069at2"/>
<feature type="domain" description="HTH araC/xylS-type" evidence="4">
    <location>
        <begin position="224"/>
        <end position="323"/>
    </location>
</feature>
<dbReference type="Pfam" id="PF12625">
    <property type="entry name" value="Arabinose_bd"/>
    <property type="match status" value="1"/>
</dbReference>
<dbReference type="Proteomes" id="UP000298049">
    <property type="component" value="Chromosome"/>
</dbReference>
<evidence type="ECO:0000256" key="1">
    <source>
        <dbReference type="ARBA" id="ARBA00023015"/>
    </source>
</evidence>
<dbReference type="KEGG" id="hmi:soil367_04010"/>
<dbReference type="InterPro" id="IPR009057">
    <property type="entry name" value="Homeodomain-like_sf"/>
</dbReference>
<evidence type="ECO:0000256" key="2">
    <source>
        <dbReference type="ARBA" id="ARBA00023125"/>
    </source>
</evidence>
<protein>
    <submittedName>
        <fullName evidence="5">AraC family transcriptional regulator</fullName>
    </submittedName>
</protein>
<dbReference type="GO" id="GO:0003700">
    <property type="term" value="F:DNA-binding transcription factor activity"/>
    <property type="evidence" value="ECO:0007669"/>
    <property type="project" value="InterPro"/>
</dbReference>
<proteinExistence type="predicted"/>
<keyword evidence="1" id="KW-0805">Transcription regulation</keyword>